<gene>
    <name evidence="1" type="ORF">V5O48_019278</name>
</gene>
<feature type="non-terminal residue" evidence="1">
    <location>
        <position position="1"/>
    </location>
</feature>
<accession>A0ABR3EIW1</accession>
<name>A0ABR3EIW1_9AGAR</name>
<dbReference type="EMBL" id="JBAHYK010004471">
    <property type="protein sequence ID" value="KAL0562800.1"/>
    <property type="molecule type" value="Genomic_DNA"/>
</dbReference>
<feature type="non-terminal residue" evidence="1">
    <location>
        <position position="202"/>
    </location>
</feature>
<evidence type="ECO:0000313" key="2">
    <source>
        <dbReference type="Proteomes" id="UP001465976"/>
    </source>
</evidence>
<dbReference type="Pfam" id="PF18759">
    <property type="entry name" value="Plavaka"/>
    <property type="match status" value="1"/>
</dbReference>
<evidence type="ECO:0000313" key="1">
    <source>
        <dbReference type="EMBL" id="KAL0562800.1"/>
    </source>
</evidence>
<proteinExistence type="predicted"/>
<dbReference type="InterPro" id="IPR041078">
    <property type="entry name" value="Plavaka"/>
</dbReference>
<keyword evidence="2" id="KW-1185">Reference proteome</keyword>
<protein>
    <submittedName>
        <fullName evidence="1">Uncharacterized protein</fullName>
    </submittedName>
</protein>
<reference evidence="1 2" key="1">
    <citation type="submission" date="2024-02" db="EMBL/GenBank/DDBJ databases">
        <title>A draft genome for the cacao thread blight pathogen Marasmius crinis-equi.</title>
        <authorList>
            <person name="Cohen S.P."/>
            <person name="Baruah I.K."/>
            <person name="Amoako-Attah I."/>
            <person name="Bukari Y."/>
            <person name="Meinhardt L.W."/>
            <person name="Bailey B.A."/>
        </authorList>
    </citation>
    <scope>NUCLEOTIDE SEQUENCE [LARGE SCALE GENOMIC DNA]</scope>
    <source>
        <strain evidence="1 2">GH-76</strain>
    </source>
</reference>
<organism evidence="1 2">
    <name type="scientific">Marasmius crinis-equi</name>
    <dbReference type="NCBI Taxonomy" id="585013"/>
    <lineage>
        <taxon>Eukaryota</taxon>
        <taxon>Fungi</taxon>
        <taxon>Dikarya</taxon>
        <taxon>Basidiomycota</taxon>
        <taxon>Agaricomycotina</taxon>
        <taxon>Agaricomycetes</taxon>
        <taxon>Agaricomycetidae</taxon>
        <taxon>Agaricales</taxon>
        <taxon>Marasmiineae</taxon>
        <taxon>Marasmiaceae</taxon>
        <taxon>Marasmius</taxon>
    </lineage>
</organism>
<sequence>TRINEHALPDGFDAKPLALILYVDKDKLSSFGSAKGYPVIATIGNLPAQIRNGGGVGGGRVVGWHPVIEEESEHTGKKFFVDFKSVVWHESTMKILESVRILSEVGSVFKCGDGVERLIFLVLLALSADYEEQCVMCLIRGLRALHPCPKCMVGKDELSDLSHRWRKRTAKDTIDVLNEVVMLELKGDKEALLKEHSLRFAQ</sequence>
<dbReference type="Proteomes" id="UP001465976">
    <property type="component" value="Unassembled WGS sequence"/>
</dbReference>
<comment type="caution">
    <text evidence="1">The sequence shown here is derived from an EMBL/GenBank/DDBJ whole genome shotgun (WGS) entry which is preliminary data.</text>
</comment>